<accession>A0A6S6UAH6</accession>
<organism evidence="1">
    <name type="scientific">uncultured Aureispira sp</name>
    <dbReference type="NCBI Taxonomy" id="1331704"/>
    <lineage>
        <taxon>Bacteria</taxon>
        <taxon>Pseudomonadati</taxon>
        <taxon>Bacteroidota</taxon>
        <taxon>Saprospiria</taxon>
        <taxon>Saprospirales</taxon>
        <taxon>Saprospiraceae</taxon>
        <taxon>Aureispira</taxon>
        <taxon>environmental samples</taxon>
    </lineage>
</organism>
<dbReference type="InterPro" id="IPR011042">
    <property type="entry name" value="6-blade_b-propeller_TolB-like"/>
</dbReference>
<protein>
    <submittedName>
        <fullName evidence="1">Uncharacterized protein</fullName>
    </submittedName>
</protein>
<reference evidence="1" key="1">
    <citation type="submission" date="2020-01" db="EMBL/GenBank/DDBJ databases">
        <authorList>
            <person name="Meier V. D."/>
            <person name="Meier V D."/>
        </authorList>
    </citation>
    <scope>NUCLEOTIDE SEQUENCE</scope>
    <source>
        <strain evidence="1">HLG_WM_MAG_10</strain>
    </source>
</reference>
<gene>
    <name evidence="1" type="ORF">HELGO_WM26898</name>
</gene>
<dbReference type="SUPFAM" id="SSF63829">
    <property type="entry name" value="Calcium-dependent phosphotriesterase"/>
    <property type="match status" value="1"/>
</dbReference>
<dbReference type="EMBL" id="CACVAQ010000542">
    <property type="protein sequence ID" value="CAA6830246.1"/>
    <property type="molecule type" value="Genomic_DNA"/>
</dbReference>
<proteinExistence type="predicted"/>
<evidence type="ECO:0000313" key="1">
    <source>
        <dbReference type="EMBL" id="CAA6830246.1"/>
    </source>
</evidence>
<dbReference type="Gene3D" id="2.120.10.30">
    <property type="entry name" value="TolB, C-terminal domain"/>
    <property type="match status" value="1"/>
</dbReference>
<sequence length="268" mass="31406">MVAFLLILLFSGTTLSYAQEYTFKELKSIPKASRWMEVDKMKQLYLIEDAHTLLKYSPDGDLLHQFNENSLGEISYVDVSNPFRLLVYYNDYATVLFLDRTLSEIQRHDLSDLDIPEVRALGTASDNNIWVFDNNTYTLKKVNSQNEVLAESADLSLLLTDVLDPNRLIETNARVYLNSPNLGILVFDVFGNYIKTIEILHLDYFQIYEGQIFYVENKKFKNYHLLSFLTKEIKMPILDKKLEQLCIAQERLYIKYHNEINIFTIKRK</sequence>
<dbReference type="AlphaFoldDB" id="A0A6S6UAH6"/>
<name>A0A6S6UAH6_9BACT</name>